<comment type="caution">
    <text evidence="1">The sequence shown here is derived from an EMBL/GenBank/DDBJ whole genome shotgun (WGS) entry which is preliminary data.</text>
</comment>
<protein>
    <submittedName>
        <fullName evidence="1">Uncharacterized protein</fullName>
    </submittedName>
</protein>
<dbReference type="PANTHER" id="PTHR33157:SF5">
    <property type="entry name" value="OS09G0314100 PROTEIN"/>
    <property type="match status" value="1"/>
</dbReference>
<dbReference type="GO" id="GO:0032196">
    <property type="term" value="P:transposition"/>
    <property type="evidence" value="ECO:0007669"/>
    <property type="project" value="InterPro"/>
</dbReference>
<dbReference type="OrthoDB" id="690158at2759"/>
<proteinExistence type="predicted"/>
<name>A0A811SGU3_9POAL</name>
<keyword evidence="2" id="KW-1185">Reference proteome</keyword>
<gene>
    <name evidence="1" type="ORF">NCGR_LOCUS63978</name>
</gene>
<reference evidence="1" key="1">
    <citation type="submission" date="2020-10" db="EMBL/GenBank/DDBJ databases">
        <authorList>
            <person name="Han B."/>
            <person name="Lu T."/>
            <person name="Zhao Q."/>
            <person name="Huang X."/>
            <person name="Zhao Y."/>
        </authorList>
    </citation>
    <scope>NUCLEOTIDE SEQUENCE</scope>
</reference>
<dbReference type="AlphaFoldDB" id="A0A811SGU3"/>
<evidence type="ECO:0000313" key="1">
    <source>
        <dbReference type="EMBL" id="CAD6339880.1"/>
    </source>
</evidence>
<sequence length="117" mass="13176">MAVHLMVLVQPLLVMPPKGPEVLLPKKSHLKKRGRKPGLQTKLALPKLGTKVALKPSGDEQFSYVNYDNKNAPYKYTTQLGVILKREYSGVVEDRDKNGALIRKRAALDWADFFSRS</sequence>
<accession>A0A811SGU3</accession>
<evidence type="ECO:0000313" key="2">
    <source>
        <dbReference type="Proteomes" id="UP000604825"/>
    </source>
</evidence>
<organism evidence="1 2">
    <name type="scientific">Miscanthus lutarioriparius</name>
    <dbReference type="NCBI Taxonomy" id="422564"/>
    <lineage>
        <taxon>Eukaryota</taxon>
        <taxon>Viridiplantae</taxon>
        <taxon>Streptophyta</taxon>
        <taxon>Embryophyta</taxon>
        <taxon>Tracheophyta</taxon>
        <taxon>Spermatophyta</taxon>
        <taxon>Magnoliopsida</taxon>
        <taxon>Liliopsida</taxon>
        <taxon>Poales</taxon>
        <taxon>Poaceae</taxon>
        <taxon>PACMAD clade</taxon>
        <taxon>Panicoideae</taxon>
        <taxon>Andropogonodae</taxon>
        <taxon>Andropogoneae</taxon>
        <taxon>Saccharinae</taxon>
        <taxon>Miscanthus</taxon>
    </lineage>
</organism>
<dbReference type="Proteomes" id="UP000604825">
    <property type="component" value="Unassembled WGS sequence"/>
</dbReference>
<dbReference type="InterPro" id="IPR039266">
    <property type="entry name" value="EN-1/SPM"/>
</dbReference>
<dbReference type="EMBL" id="CAJGYO010000019">
    <property type="protein sequence ID" value="CAD6339880.1"/>
    <property type="molecule type" value="Genomic_DNA"/>
</dbReference>
<dbReference type="PANTHER" id="PTHR33157">
    <property type="entry name" value="AUTONOMOUS TRANSPOSABLE ELEMENT EN-1 MOSAIC PROTEIN-RELATED"/>
    <property type="match status" value="1"/>
</dbReference>